<gene>
    <name evidence="8" type="primary">ade</name>
    <name evidence="11" type="ORF">SAMN05216378_3560</name>
</gene>
<evidence type="ECO:0000313" key="11">
    <source>
        <dbReference type="EMBL" id="SFE56567.1"/>
    </source>
</evidence>
<dbReference type="InterPro" id="IPR006680">
    <property type="entry name" value="Amidohydro-rel"/>
</dbReference>
<name>A0A1I2BKW9_9BACL</name>
<evidence type="ECO:0000256" key="5">
    <source>
        <dbReference type="ARBA" id="ARBA00023211"/>
    </source>
</evidence>
<dbReference type="PANTHER" id="PTHR11113">
    <property type="entry name" value="N-ACETYLGLUCOSAMINE-6-PHOSPHATE DEACETYLASE"/>
    <property type="match status" value="1"/>
</dbReference>
<dbReference type="Gene3D" id="2.30.40.10">
    <property type="entry name" value="Urease, subunit C, domain 1"/>
    <property type="match status" value="1"/>
</dbReference>
<dbReference type="Gene3D" id="3.20.20.140">
    <property type="entry name" value="Metal-dependent hydrolases"/>
    <property type="match status" value="1"/>
</dbReference>
<evidence type="ECO:0000313" key="12">
    <source>
        <dbReference type="Proteomes" id="UP000198855"/>
    </source>
</evidence>
<dbReference type="InterPro" id="IPR011059">
    <property type="entry name" value="Metal-dep_hydrolase_composite"/>
</dbReference>
<dbReference type="AlphaFoldDB" id="A0A1I2BKW9"/>
<feature type="domain" description="Amidohydrolase-related" evidence="9">
    <location>
        <begin position="68"/>
        <end position="349"/>
    </location>
</feature>
<dbReference type="STRING" id="1045775.SAMN05216378_3560"/>
<reference evidence="12" key="1">
    <citation type="submission" date="2016-10" db="EMBL/GenBank/DDBJ databases">
        <authorList>
            <person name="Varghese N."/>
            <person name="Submissions S."/>
        </authorList>
    </citation>
    <scope>NUCLEOTIDE SEQUENCE [LARGE SCALE GENOMIC DNA]</scope>
    <source>
        <strain evidence="12">CGMCC 1.10784</strain>
    </source>
</reference>
<comment type="catalytic activity">
    <reaction evidence="6 8">
        <text>adenine + H2O + H(+) = hypoxanthine + NH4(+)</text>
        <dbReference type="Rhea" id="RHEA:23688"/>
        <dbReference type="ChEBI" id="CHEBI:15377"/>
        <dbReference type="ChEBI" id="CHEBI:15378"/>
        <dbReference type="ChEBI" id="CHEBI:16708"/>
        <dbReference type="ChEBI" id="CHEBI:17368"/>
        <dbReference type="ChEBI" id="CHEBI:28938"/>
        <dbReference type="EC" id="3.5.4.2"/>
    </reaction>
</comment>
<dbReference type="GO" id="GO:0000034">
    <property type="term" value="F:adenine deaminase activity"/>
    <property type="evidence" value="ECO:0007669"/>
    <property type="project" value="UniProtKB-UniRule"/>
</dbReference>
<dbReference type="SUPFAM" id="SSF51556">
    <property type="entry name" value="Metallo-dependent hydrolases"/>
    <property type="match status" value="1"/>
</dbReference>
<evidence type="ECO:0000256" key="1">
    <source>
        <dbReference type="ARBA" id="ARBA00001936"/>
    </source>
</evidence>
<dbReference type="GO" id="GO:0006146">
    <property type="term" value="P:adenine catabolic process"/>
    <property type="evidence" value="ECO:0007669"/>
    <property type="project" value="InterPro"/>
</dbReference>
<dbReference type="Pfam" id="PF13382">
    <property type="entry name" value="Adenine_deam_C"/>
    <property type="match status" value="1"/>
</dbReference>
<dbReference type="Proteomes" id="UP000198855">
    <property type="component" value="Unassembled WGS sequence"/>
</dbReference>
<dbReference type="Pfam" id="PF01979">
    <property type="entry name" value="Amidohydro_1"/>
    <property type="match status" value="1"/>
</dbReference>
<dbReference type="OrthoDB" id="9775607at2"/>
<dbReference type="InterPro" id="IPR026912">
    <property type="entry name" value="Adenine_deam_C"/>
</dbReference>
<comment type="similarity">
    <text evidence="2 8">Belongs to the metallo-dependent hydrolases superfamily. Adenine deaminase family.</text>
</comment>
<keyword evidence="12" id="KW-1185">Reference proteome</keyword>
<accession>A0A1I2BKW9</accession>
<evidence type="ECO:0000256" key="3">
    <source>
        <dbReference type="ARBA" id="ARBA00012782"/>
    </source>
</evidence>
<evidence type="ECO:0000259" key="10">
    <source>
        <dbReference type="Pfam" id="PF13382"/>
    </source>
</evidence>
<dbReference type="FunFam" id="3.20.20.140:FF:000016">
    <property type="entry name" value="Adenine deaminase"/>
    <property type="match status" value="1"/>
</dbReference>
<dbReference type="PANTHER" id="PTHR11113:SF2">
    <property type="entry name" value="ADENINE DEAMINASE"/>
    <property type="match status" value="1"/>
</dbReference>
<comment type="cofactor">
    <cofactor evidence="1 8">
        <name>Mn(2+)</name>
        <dbReference type="ChEBI" id="CHEBI:29035"/>
    </cofactor>
</comment>
<organism evidence="11 12">
    <name type="scientific">Paenibacillus catalpae</name>
    <dbReference type="NCBI Taxonomy" id="1045775"/>
    <lineage>
        <taxon>Bacteria</taxon>
        <taxon>Bacillati</taxon>
        <taxon>Bacillota</taxon>
        <taxon>Bacilli</taxon>
        <taxon>Bacillales</taxon>
        <taxon>Paenibacillaceae</taxon>
        <taxon>Paenibacillus</taxon>
    </lineage>
</organism>
<keyword evidence="5 8" id="KW-0464">Manganese</keyword>
<evidence type="ECO:0000256" key="7">
    <source>
        <dbReference type="ARBA" id="ARBA00069718"/>
    </source>
</evidence>
<evidence type="ECO:0000256" key="4">
    <source>
        <dbReference type="ARBA" id="ARBA00022801"/>
    </source>
</evidence>
<dbReference type="HAMAP" id="MF_01518">
    <property type="entry name" value="Adenine_deamin"/>
    <property type="match status" value="1"/>
</dbReference>
<evidence type="ECO:0000256" key="6">
    <source>
        <dbReference type="ARBA" id="ARBA00047720"/>
    </source>
</evidence>
<proteinExistence type="inferred from homology"/>
<dbReference type="CDD" id="cd01295">
    <property type="entry name" value="AdeC"/>
    <property type="match status" value="1"/>
</dbReference>
<sequence>MNTKDRLSKRIEVTAKRAAADLVIRNGKIVNVFTGSIMTGDIAVVDGMIAGIGEYKDGQTVIDASGQWIIPGLIDGHVHIESSMLTPREFAKVVLQHGVTAVVTDPHEIANVMGREGIQYMLDQSEGLPLDIYVNLPSCVPSTPFETSGAVLEAEELHPFFHHPKVLGLAEVMDFPALAAGSPGLITKLADAADHHAHIDGHAAGISREQLNLYMAAGIRTDHEAINAEEARQRLELGMYLMLREGTVAKDLEALLPAVTPQNSRRCLFVTDDKLIDDLLEEGSVNYSIRLAVSKGLDPVTAIQMATLNAAECFGLRHQGAIAPGYKADLVILDDLGSMSIRQVYKEGVCVFQNGELNEAAFPESISPSSVSASTAAVIRNGMKPLKPDALHLPLQSDFCNVIGIIPNSLVTLHLQEQVQRDQEQRFLASVERDQLKLAVVERHHRTGHIGLAIVKGFGLRKGAIVSSVAHDSHNIICAGVSDKDMLTAIEHVVSMNGGLAVALDGRVLASLALPVGGLLSEQSYKEVYTEMQSLYETLRTIGAPDTFNPFLTLSFLALPVIPELKLTDKGLFRFASNAHIGVQA</sequence>
<protein>
    <recommendedName>
        <fullName evidence="7 8">Adenine deaminase</fullName>
        <shortName evidence="8">Adenase</shortName>
        <shortName evidence="8">Adenine aminase</shortName>
        <ecNumber evidence="3 8">3.5.4.2</ecNumber>
    </recommendedName>
</protein>
<feature type="domain" description="Adenine deaminase C-terminal" evidence="10">
    <location>
        <begin position="410"/>
        <end position="576"/>
    </location>
</feature>
<evidence type="ECO:0000256" key="8">
    <source>
        <dbReference type="HAMAP-Rule" id="MF_01518"/>
    </source>
</evidence>
<dbReference type="EMBL" id="FOMT01000003">
    <property type="protein sequence ID" value="SFE56567.1"/>
    <property type="molecule type" value="Genomic_DNA"/>
</dbReference>
<evidence type="ECO:0000256" key="2">
    <source>
        <dbReference type="ARBA" id="ARBA00006773"/>
    </source>
</evidence>
<dbReference type="SUPFAM" id="SSF51338">
    <property type="entry name" value="Composite domain of metallo-dependent hydrolases"/>
    <property type="match status" value="1"/>
</dbReference>
<dbReference type="NCBIfam" id="TIGR01178">
    <property type="entry name" value="ade"/>
    <property type="match status" value="1"/>
</dbReference>
<evidence type="ECO:0000259" key="9">
    <source>
        <dbReference type="Pfam" id="PF01979"/>
    </source>
</evidence>
<dbReference type="InterPro" id="IPR006679">
    <property type="entry name" value="Adenine_deam"/>
</dbReference>
<dbReference type="RefSeq" id="WP_091187935.1">
    <property type="nucleotide sequence ID" value="NZ_FOMT01000003.1"/>
</dbReference>
<dbReference type="InterPro" id="IPR032466">
    <property type="entry name" value="Metal_Hydrolase"/>
</dbReference>
<dbReference type="EC" id="3.5.4.2" evidence="3 8"/>
<keyword evidence="4 8" id="KW-0378">Hydrolase</keyword>